<evidence type="ECO:0000256" key="13">
    <source>
        <dbReference type="SAM" id="Phobius"/>
    </source>
</evidence>
<dbReference type="AlphaFoldDB" id="A0A226F402"/>
<keyword evidence="13" id="KW-0472">Membrane</keyword>
<dbReference type="GO" id="GO:0005524">
    <property type="term" value="F:ATP binding"/>
    <property type="evidence" value="ECO:0007669"/>
    <property type="project" value="UniProtKB-KW"/>
</dbReference>
<reference evidence="16 17" key="1">
    <citation type="submission" date="2015-12" db="EMBL/GenBank/DDBJ databases">
        <title>The genome of Folsomia candida.</title>
        <authorList>
            <person name="Faddeeva A."/>
            <person name="Derks M.F."/>
            <person name="Anvar Y."/>
            <person name="Smit S."/>
            <person name="Van Straalen N."/>
            <person name="Roelofs D."/>
        </authorList>
    </citation>
    <scope>NUCLEOTIDE SEQUENCE [LARGE SCALE GENOMIC DNA]</scope>
    <source>
        <strain evidence="16 17">VU population</strain>
        <tissue evidence="16">Whole body</tissue>
    </source>
</reference>
<dbReference type="GO" id="GO:0005737">
    <property type="term" value="C:cytoplasm"/>
    <property type="evidence" value="ECO:0007669"/>
    <property type="project" value="TreeGrafter"/>
</dbReference>
<dbReference type="GO" id="GO:0005634">
    <property type="term" value="C:nucleus"/>
    <property type="evidence" value="ECO:0007669"/>
    <property type="project" value="TreeGrafter"/>
</dbReference>
<feature type="disulfide bond" evidence="12">
    <location>
        <begin position="288"/>
        <end position="306"/>
    </location>
</feature>
<dbReference type="PROSITE" id="PS00108">
    <property type="entry name" value="PROTEIN_KINASE_ST"/>
    <property type="match status" value="1"/>
</dbReference>
<keyword evidence="2" id="KW-0723">Serine/threonine-protein kinase</keyword>
<gene>
    <name evidence="16" type="ORF">Fcan01_00938</name>
</gene>
<dbReference type="SUPFAM" id="SSF57424">
    <property type="entry name" value="LDL receptor-like module"/>
    <property type="match status" value="2"/>
</dbReference>
<evidence type="ECO:0000256" key="1">
    <source>
        <dbReference type="ARBA" id="ARBA00012513"/>
    </source>
</evidence>
<evidence type="ECO:0000256" key="7">
    <source>
        <dbReference type="ARBA" id="ARBA00023157"/>
    </source>
</evidence>
<dbReference type="SUPFAM" id="SSF56112">
    <property type="entry name" value="Protein kinase-like (PK-like)"/>
    <property type="match status" value="1"/>
</dbReference>
<comment type="caution">
    <text evidence="16">The sequence shown here is derived from an EMBL/GenBank/DDBJ whole genome shotgun (WGS) entry which is preliminary data.</text>
</comment>
<sequence>MLSLNEIIKESVDIPCGQLTNPPRNTSDQKIFPPWSAIIKKEYDSTRNQLKIAGVIVAPNLIMSSAFYFVSNSTIMTISPYKYFEVTVGTHVWVPGVAGGEVKKFKISHISLHPKYSIGTFWSNTRNDQILFHLAEPVNISELVQPICLPTNQQIMDLILVPGGENPPPIITGWTQNYPDEFYLYLDLKSKSECIKRWKDLDIPDVYQNRFCATVSEDNNQTQCVRRDVATMRRWIDDKFYLAGQMNQLFSHNFTCTPGSLYFFNMFNMETFSWIRDTIRCGPSNFTCGTGKCIPLYKQCNRYRECPDGSDEVIEFCKYLYKCLQGEFYCGASEDDICIPDEKVNDGVKDCPNGEDEFDLVLTPGKIMFGTILALLTLVVGGYVLQKEIRKERRYTKLRDEEEAFNRRQRLASSPWKSDPSLVHIRQIGEGSFPTTVHEAHDLNQAPYAVKCVSIPHTLQHNQENLPSTSSAPVEAVIIAAVNLLLNEIEVLTKLSEISCDQLVRYYGCWAELEGSAQVVSRAELQAYVGQSVTGVLPTFTTSNTPLSHIFIKMELCDFTLQRYLYPEINQPVINQNQDIIQIAKSIISGLAYIHERQYVHADIKPGNVFCKALSSENRYTWKIGDFGLAAKMMPEGIEGPVGTKTYRSPEMIVGQRYSDKTDVYSLGLVFVELVQQHGSMFGRVDTFDAIRNCRDDEERLRYIGGEVAIGSYSRFVEVINTMLRENPDERPSSEELKWMEF</sequence>
<dbReference type="Gene3D" id="3.30.200.20">
    <property type="entry name" value="Phosphorylase Kinase, domain 1"/>
    <property type="match status" value="1"/>
</dbReference>
<dbReference type="Pfam" id="PF00069">
    <property type="entry name" value="Pkinase"/>
    <property type="match status" value="1"/>
</dbReference>
<dbReference type="EC" id="2.7.11.1" evidence="1"/>
<keyword evidence="7 12" id="KW-1015">Disulfide bond</keyword>
<dbReference type="STRING" id="158441.A0A226F402"/>
<dbReference type="InterPro" id="IPR008271">
    <property type="entry name" value="Ser/Thr_kinase_AS"/>
</dbReference>
<comment type="catalytic activity">
    <reaction evidence="10">
        <text>L-threonyl-[protein] + ATP = O-phospho-L-threonyl-[protein] + ADP + H(+)</text>
        <dbReference type="Rhea" id="RHEA:46608"/>
        <dbReference type="Rhea" id="RHEA-COMP:11060"/>
        <dbReference type="Rhea" id="RHEA-COMP:11605"/>
        <dbReference type="ChEBI" id="CHEBI:15378"/>
        <dbReference type="ChEBI" id="CHEBI:30013"/>
        <dbReference type="ChEBI" id="CHEBI:30616"/>
        <dbReference type="ChEBI" id="CHEBI:61977"/>
        <dbReference type="ChEBI" id="CHEBI:456216"/>
        <dbReference type="EC" id="2.7.11.1"/>
    </reaction>
    <physiologicalReaction direction="left-to-right" evidence="10">
        <dbReference type="Rhea" id="RHEA:46609"/>
    </physiologicalReaction>
</comment>
<dbReference type="InterPro" id="IPR000719">
    <property type="entry name" value="Prot_kinase_dom"/>
</dbReference>
<evidence type="ECO:0000256" key="2">
    <source>
        <dbReference type="ARBA" id="ARBA00022527"/>
    </source>
</evidence>
<dbReference type="InterPro" id="IPR002172">
    <property type="entry name" value="LDrepeatLR_classA_rpt"/>
</dbReference>
<evidence type="ECO:0000256" key="12">
    <source>
        <dbReference type="PROSITE-ProRule" id="PRU00124"/>
    </source>
</evidence>
<comment type="similarity">
    <text evidence="9">Belongs to the protein kinase superfamily. Ser/Thr protein kinase family. GCN2 subfamily.</text>
</comment>
<name>A0A226F402_FOLCA</name>
<dbReference type="Gene3D" id="1.10.510.10">
    <property type="entry name" value="Transferase(Phosphotransferase) domain 1"/>
    <property type="match status" value="1"/>
</dbReference>
<keyword evidence="13" id="KW-0812">Transmembrane</keyword>
<evidence type="ECO:0000256" key="11">
    <source>
        <dbReference type="ARBA" id="ARBA00048977"/>
    </source>
</evidence>
<dbReference type="PANTHER" id="PTHR11042:SF160">
    <property type="entry name" value="EUKARYOTIC TRANSLATION INITIATION FACTOR 2-ALPHA KINASE 1"/>
    <property type="match status" value="1"/>
</dbReference>
<dbReference type="InterPro" id="IPR009003">
    <property type="entry name" value="Peptidase_S1_PA"/>
</dbReference>
<keyword evidence="13" id="KW-1133">Transmembrane helix</keyword>
<feature type="disulfide bond" evidence="12">
    <location>
        <begin position="281"/>
        <end position="293"/>
    </location>
</feature>
<keyword evidence="6" id="KW-0067">ATP-binding</keyword>
<dbReference type="Pfam" id="PF00057">
    <property type="entry name" value="Ldl_recept_a"/>
    <property type="match status" value="1"/>
</dbReference>
<dbReference type="GO" id="GO:0004694">
    <property type="term" value="F:eukaryotic translation initiation factor 2alpha kinase activity"/>
    <property type="evidence" value="ECO:0007669"/>
    <property type="project" value="TreeGrafter"/>
</dbReference>
<evidence type="ECO:0000313" key="17">
    <source>
        <dbReference type="Proteomes" id="UP000198287"/>
    </source>
</evidence>
<dbReference type="InterPro" id="IPR036055">
    <property type="entry name" value="LDL_receptor-like_sf"/>
</dbReference>
<dbReference type="Pfam" id="PF00089">
    <property type="entry name" value="Trypsin"/>
    <property type="match status" value="1"/>
</dbReference>
<keyword evidence="4" id="KW-0547">Nucleotide-binding</keyword>
<dbReference type="SMART" id="SM00192">
    <property type="entry name" value="LDLa"/>
    <property type="match status" value="2"/>
</dbReference>
<comment type="caution">
    <text evidence="12">Lacks conserved residue(s) required for the propagation of feature annotation.</text>
</comment>
<evidence type="ECO:0000256" key="5">
    <source>
        <dbReference type="ARBA" id="ARBA00022777"/>
    </source>
</evidence>
<dbReference type="SMART" id="SM00220">
    <property type="entry name" value="S_TKc"/>
    <property type="match status" value="1"/>
</dbReference>
<dbReference type="Gene3D" id="2.40.10.10">
    <property type="entry name" value="Trypsin-like serine proteases"/>
    <property type="match status" value="1"/>
</dbReference>
<keyword evidence="3" id="KW-0808">Transferase</keyword>
<keyword evidence="17" id="KW-1185">Reference proteome</keyword>
<dbReference type="PROSITE" id="PS50240">
    <property type="entry name" value="TRYPSIN_DOM"/>
    <property type="match status" value="1"/>
</dbReference>
<dbReference type="PROSITE" id="PS01209">
    <property type="entry name" value="LDLRA_1"/>
    <property type="match status" value="1"/>
</dbReference>
<dbReference type="GO" id="GO:0004252">
    <property type="term" value="F:serine-type endopeptidase activity"/>
    <property type="evidence" value="ECO:0007669"/>
    <property type="project" value="InterPro"/>
</dbReference>
<keyword evidence="8" id="KW-0652">Protein synthesis inhibitor</keyword>
<evidence type="ECO:0000259" key="14">
    <source>
        <dbReference type="PROSITE" id="PS50011"/>
    </source>
</evidence>
<evidence type="ECO:0000256" key="9">
    <source>
        <dbReference type="ARBA" id="ARBA00037982"/>
    </source>
</evidence>
<dbReference type="OrthoDB" id="1405469at2759"/>
<evidence type="ECO:0000256" key="10">
    <source>
        <dbReference type="ARBA" id="ARBA00048659"/>
    </source>
</evidence>
<dbReference type="Gene3D" id="4.10.400.10">
    <property type="entry name" value="Low-density Lipoprotein Receptor"/>
    <property type="match status" value="2"/>
</dbReference>
<keyword evidence="5 16" id="KW-0418">Kinase</keyword>
<dbReference type="InterPro" id="IPR001254">
    <property type="entry name" value="Trypsin_dom"/>
</dbReference>
<dbReference type="PRINTS" id="PR00261">
    <property type="entry name" value="LDLRECEPTOR"/>
</dbReference>
<proteinExistence type="inferred from homology"/>
<evidence type="ECO:0000256" key="4">
    <source>
        <dbReference type="ARBA" id="ARBA00022741"/>
    </source>
</evidence>
<dbReference type="EMBL" id="LNIX01000001">
    <property type="protein sequence ID" value="OXA64512.1"/>
    <property type="molecule type" value="Genomic_DNA"/>
</dbReference>
<dbReference type="InterPro" id="IPR011009">
    <property type="entry name" value="Kinase-like_dom_sf"/>
</dbReference>
<feature type="domain" description="Peptidase S1" evidence="15">
    <location>
        <begin position="34"/>
        <end position="280"/>
    </location>
</feature>
<evidence type="ECO:0000259" key="15">
    <source>
        <dbReference type="PROSITE" id="PS50240"/>
    </source>
</evidence>
<accession>A0A226F402</accession>
<evidence type="ECO:0000256" key="8">
    <source>
        <dbReference type="ARBA" id="ARBA00023193"/>
    </source>
</evidence>
<protein>
    <recommendedName>
        <fullName evidence="1">non-specific serine/threonine protein kinase</fullName>
        <ecNumber evidence="1">2.7.11.1</ecNumber>
    </recommendedName>
</protein>
<dbReference type="PROSITE" id="PS50011">
    <property type="entry name" value="PROTEIN_KINASE_DOM"/>
    <property type="match status" value="1"/>
</dbReference>
<dbReference type="PROSITE" id="PS50068">
    <property type="entry name" value="LDLRA_2"/>
    <property type="match status" value="2"/>
</dbReference>
<dbReference type="Proteomes" id="UP000198287">
    <property type="component" value="Unassembled WGS sequence"/>
</dbReference>
<dbReference type="SUPFAM" id="SSF50494">
    <property type="entry name" value="Trypsin-like serine proteases"/>
    <property type="match status" value="1"/>
</dbReference>
<dbReference type="InterPro" id="IPR023415">
    <property type="entry name" value="LDLR_class-A_CS"/>
</dbReference>
<evidence type="ECO:0000313" key="16">
    <source>
        <dbReference type="EMBL" id="OXA64512.1"/>
    </source>
</evidence>
<organism evidence="16 17">
    <name type="scientific">Folsomia candida</name>
    <name type="common">Springtail</name>
    <dbReference type="NCBI Taxonomy" id="158441"/>
    <lineage>
        <taxon>Eukaryota</taxon>
        <taxon>Metazoa</taxon>
        <taxon>Ecdysozoa</taxon>
        <taxon>Arthropoda</taxon>
        <taxon>Hexapoda</taxon>
        <taxon>Collembola</taxon>
        <taxon>Entomobryomorpha</taxon>
        <taxon>Isotomoidea</taxon>
        <taxon>Isotomidae</taxon>
        <taxon>Proisotominae</taxon>
        <taxon>Folsomia</taxon>
    </lineage>
</organism>
<dbReference type="GO" id="GO:0017148">
    <property type="term" value="P:negative regulation of translation"/>
    <property type="evidence" value="ECO:0007669"/>
    <property type="project" value="UniProtKB-KW"/>
</dbReference>
<evidence type="ECO:0000256" key="3">
    <source>
        <dbReference type="ARBA" id="ARBA00022679"/>
    </source>
</evidence>
<dbReference type="InterPro" id="IPR043504">
    <property type="entry name" value="Peptidase_S1_PA_chymotrypsin"/>
</dbReference>
<dbReference type="PANTHER" id="PTHR11042">
    <property type="entry name" value="EUKARYOTIC TRANSLATION INITIATION FACTOR 2-ALPHA KINASE EIF2-ALPHA KINASE -RELATED"/>
    <property type="match status" value="1"/>
</dbReference>
<dbReference type="InterPro" id="IPR050339">
    <property type="entry name" value="CC_SR_Kinase"/>
</dbReference>
<feature type="transmembrane region" description="Helical" evidence="13">
    <location>
        <begin position="367"/>
        <end position="385"/>
    </location>
</feature>
<dbReference type="CDD" id="cd00112">
    <property type="entry name" value="LDLa"/>
    <property type="match status" value="2"/>
</dbReference>
<comment type="catalytic activity">
    <reaction evidence="11">
        <text>L-seryl-[protein] + ATP = O-phospho-L-seryl-[protein] + ADP + H(+)</text>
        <dbReference type="Rhea" id="RHEA:17989"/>
        <dbReference type="Rhea" id="RHEA-COMP:9863"/>
        <dbReference type="Rhea" id="RHEA-COMP:11604"/>
        <dbReference type="ChEBI" id="CHEBI:15378"/>
        <dbReference type="ChEBI" id="CHEBI:29999"/>
        <dbReference type="ChEBI" id="CHEBI:30616"/>
        <dbReference type="ChEBI" id="CHEBI:83421"/>
        <dbReference type="ChEBI" id="CHEBI:456216"/>
        <dbReference type="EC" id="2.7.11.1"/>
    </reaction>
    <physiologicalReaction direction="left-to-right" evidence="11">
        <dbReference type="Rhea" id="RHEA:17990"/>
    </physiologicalReaction>
</comment>
<evidence type="ECO:0000256" key="6">
    <source>
        <dbReference type="ARBA" id="ARBA00022840"/>
    </source>
</evidence>
<feature type="domain" description="Protein kinase" evidence="14">
    <location>
        <begin position="422"/>
        <end position="742"/>
    </location>
</feature>
<dbReference type="GO" id="GO:0006508">
    <property type="term" value="P:proteolysis"/>
    <property type="evidence" value="ECO:0007669"/>
    <property type="project" value="InterPro"/>
</dbReference>